<dbReference type="RefSeq" id="WP_284292825.1">
    <property type="nucleotide sequence ID" value="NZ_BSUK01000001.1"/>
</dbReference>
<reference evidence="6" key="1">
    <citation type="journal article" date="2019" name="Int. J. Syst. Evol. Microbiol.">
        <title>The Global Catalogue of Microorganisms (GCM) 10K type strain sequencing project: providing services to taxonomists for standard genome sequencing and annotation.</title>
        <authorList>
            <consortium name="The Broad Institute Genomics Platform"/>
            <consortium name="The Broad Institute Genome Sequencing Center for Infectious Disease"/>
            <person name="Wu L."/>
            <person name="Ma J."/>
        </authorList>
    </citation>
    <scope>NUCLEOTIDE SEQUENCE [LARGE SCALE GENOMIC DNA]</scope>
    <source>
        <strain evidence="6">NBRC 106348</strain>
    </source>
</reference>
<dbReference type="Pfam" id="PF00005">
    <property type="entry name" value="ABC_tran"/>
    <property type="match status" value="1"/>
</dbReference>
<dbReference type="PANTHER" id="PTHR42939">
    <property type="entry name" value="ABC TRANSPORTER ATP-BINDING PROTEIN ALBC-RELATED"/>
    <property type="match status" value="1"/>
</dbReference>
<dbReference type="InterPro" id="IPR027417">
    <property type="entry name" value="P-loop_NTPase"/>
</dbReference>
<protein>
    <submittedName>
        <fullName evidence="5">ABC transporter ATP-binding protein</fullName>
    </submittedName>
</protein>
<evidence type="ECO:0000313" key="5">
    <source>
        <dbReference type="EMBL" id="GMA23922.1"/>
    </source>
</evidence>
<proteinExistence type="predicted"/>
<evidence type="ECO:0000256" key="1">
    <source>
        <dbReference type="ARBA" id="ARBA00022448"/>
    </source>
</evidence>
<gene>
    <name evidence="5" type="ORF">GCM10025864_16810</name>
</gene>
<name>A0ABQ6HZW4_9MICO</name>
<dbReference type="PANTHER" id="PTHR42939:SF1">
    <property type="entry name" value="ABC TRANSPORTER ATP-BINDING PROTEIN ALBC-RELATED"/>
    <property type="match status" value="1"/>
</dbReference>
<dbReference type="Proteomes" id="UP001157091">
    <property type="component" value="Unassembled WGS sequence"/>
</dbReference>
<dbReference type="InterPro" id="IPR003593">
    <property type="entry name" value="AAA+_ATPase"/>
</dbReference>
<comment type="caution">
    <text evidence="5">The sequence shown here is derived from an EMBL/GenBank/DDBJ whole genome shotgun (WGS) entry which is preliminary data.</text>
</comment>
<evidence type="ECO:0000313" key="6">
    <source>
        <dbReference type="Proteomes" id="UP001157091"/>
    </source>
</evidence>
<keyword evidence="2" id="KW-0547">Nucleotide-binding</keyword>
<organism evidence="5 6">
    <name type="scientific">Luteimicrobium album</name>
    <dbReference type="NCBI Taxonomy" id="1054550"/>
    <lineage>
        <taxon>Bacteria</taxon>
        <taxon>Bacillati</taxon>
        <taxon>Actinomycetota</taxon>
        <taxon>Actinomycetes</taxon>
        <taxon>Micrococcales</taxon>
        <taxon>Luteimicrobium</taxon>
    </lineage>
</organism>
<evidence type="ECO:0000256" key="2">
    <source>
        <dbReference type="ARBA" id="ARBA00022741"/>
    </source>
</evidence>
<dbReference type="SMART" id="SM00382">
    <property type="entry name" value="AAA"/>
    <property type="match status" value="1"/>
</dbReference>
<keyword evidence="6" id="KW-1185">Reference proteome</keyword>
<feature type="domain" description="ABC transporter" evidence="4">
    <location>
        <begin position="1"/>
        <end position="231"/>
    </location>
</feature>
<dbReference type="EMBL" id="BSUK01000001">
    <property type="protein sequence ID" value="GMA23922.1"/>
    <property type="molecule type" value="Genomic_DNA"/>
</dbReference>
<accession>A0ABQ6HZW4</accession>
<keyword evidence="1" id="KW-0813">Transport</keyword>
<dbReference type="Gene3D" id="3.40.50.300">
    <property type="entry name" value="P-loop containing nucleotide triphosphate hydrolases"/>
    <property type="match status" value="1"/>
</dbReference>
<dbReference type="PROSITE" id="PS50893">
    <property type="entry name" value="ABC_TRANSPORTER_2"/>
    <property type="match status" value="1"/>
</dbReference>
<keyword evidence="3 5" id="KW-0067">ATP-binding</keyword>
<sequence>MRLVAVTQRYGDVDVLADVDLDLEGYVAVRGPNGSGKSTLLRIAAGALEPTSGRVVGRPRHVGYVPERFSPPGTMRADEYLRRTGRVLGLGAAEAARRTDVLLDRLDLRPSPRARLGSLSKGNRLKVGLAHAFLAPVGLVVLDEARDGLDEAASAELASLVDEAVARGATVLRATHDDVTPGALELRVGGSRVVREVARRPGVDTTGPRDSHGAVRALVREPDGTERALTLAATDRDAALLAVLSHGGSVLDVRPAPGARSEEAR</sequence>
<dbReference type="InterPro" id="IPR003439">
    <property type="entry name" value="ABC_transporter-like_ATP-bd"/>
</dbReference>
<evidence type="ECO:0000256" key="3">
    <source>
        <dbReference type="ARBA" id="ARBA00022840"/>
    </source>
</evidence>
<dbReference type="InterPro" id="IPR051782">
    <property type="entry name" value="ABC_Transporter_VariousFunc"/>
</dbReference>
<dbReference type="GO" id="GO:0005524">
    <property type="term" value="F:ATP binding"/>
    <property type="evidence" value="ECO:0007669"/>
    <property type="project" value="UniProtKB-KW"/>
</dbReference>
<evidence type="ECO:0000259" key="4">
    <source>
        <dbReference type="PROSITE" id="PS50893"/>
    </source>
</evidence>
<dbReference type="SUPFAM" id="SSF52540">
    <property type="entry name" value="P-loop containing nucleoside triphosphate hydrolases"/>
    <property type="match status" value="1"/>
</dbReference>